<dbReference type="PANTHER" id="PTHR43479:SF11">
    <property type="entry name" value="ACREF_ENVCD OPERON REPRESSOR-RELATED"/>
    <property type="match status" value="1"/>
</dbReference>
<gene>
    <name evidence="1" type="ORF">A9Q84_07990</name>
</gene>
<evidence type="ECO:0000313" key="2">
    <source>
        <dbReference type="Proteomes" id="UP000196531"/>
    </source>
</evidence>
<dbReference type="InterPro" id="IPR009057">
    <property type="entry name" value="Homeodomain-like_sf"/>
</dbReference>
<dbReference type="AlphaFoldDB" id="A0A1Y5FBD9"/>
<protein>
    <submittedName>
        <fullName evidence="1">Uncharacterized protein</fullName>
    </submittedName>
</protein>
<dbReference type="SUPFAM" id="SSF46689">
    <property type="entry name" value="Homeodomain-like"/>
    <property type="match status" value="1"/>
</dbReference>
<dbReference type="Gene3D" id="1.10.357.10">
    <property type="entry name" value="Tetracycline Repressor, domain 2"/>
    <property type="match status" value="1"/>
</dbReference>
<dbReference type="Proteomes" id="UP000196531">
    <property type="component" value="Unassembled WGS sequence"/>
</dbReference>
<dbReference type="PANTHER" id="PTHR43479">
    <property type="entry name" value="ACREF/ENVCD OPERON REPRESSOR-RELATED"/>
    <property type="match status" value="1"/>
</dbReference>
<dbReference type="EMBL" id="MAAO01000006">
    <property type="protein sequence ID" value="OUR96289.1"/>
    <property type="molecule type" value="Genomic_DNA"/>
</dbReference>
<sequence length="178" mass="21326">MTENTEEQWLNKGLRLLDRSGRSSLKISRLCAELNLTKGSFYHWFKSKQEFDQRLLSYWRELFTSEFIKDANHGGTSKEKLARLIEKCIEGMKDESRLEIEINMWGHQERSIGEFVEKVYKERFQYLIDLLEDIYKNKDEAKRHGHILYSLMIGVELFHENLSRKELKSIFREYLPPS</sequence>
<accession>A0A1Y5FBD9</accession>
<proteinExistence type="predicted"/>
<reference evidence="2" key="1">
    <citation type="journal article" date="2017" name="Proc. Natl. Acad. Sci. U.S.A.">
        <title>Simulation of Deepwater Horizon oil plume reveals substrate specialization within a complex community of hydrocarbon-degraders.</title>
        <authorList>
            <person name="Hu P."/>
            <person name="Dubinsky E.A."/>
            <person name="Probst A.J."/>
            <person name="Wang J."/>
            <person name="Sieber C.M.K."/>
            <person name="Tom L.M."/>
            <person name="Gardinali P."/>
            <person name="Banfield J.F."/>
            <person name="Atlas R.M."/>
            <person name="Andersen G.L."/>
        </authorList>
    </citation>
    <scope>NUCLEOTIDE SEQUENCE [LARGE SCALE GENOMIC DNA]</scope>
</reference>
<name>A0A1Y5FBD9_9BACT</name>
<evidence type="ECO:0000313" key="1">
    <source>
        <dbReference type="EMBL" id="OUR96289.1"/>
    </source>
</evidence>
<comment type="caution">
    <text evidence="1">The sequence shown here is derived from an EMBL/GenBank/DDBJ whole genome shotgun (WGS) entry which is preliminary data.</text>
</comment>
<organism evidence="1 2">
    <name type="scientific">Halobacteriovorax marinus</name>
    <dbReference type="NCBI Taxonomy" id="97084"/>
    <lineage>
        <taxon>Bacteria</taxon>
        <taxon>Pseudomonadati</taxon>
        <taxon>Bdellovibrionota</taxon>
        <taxon>Bacteriovoracia</taxon>
        <taxon>Bacteriovoracales</taxon>
        <taxon>Halobacteriovoraceae</taxon>
        <taxon>Halobacteriovorax</taxon>
    </lineage>
</organism>
<dbReference type="InterPro" id="IPR050624">
    <property type="entry name" value="HTH-type_Tx_Regulator"/>
</dbReference>